<dbReference type="Gene3D" id="3.90.226.10">
    <property type="entry name" value="2-enoyl-CoA Hydratase, Chain A, domain 1"/>
    <property type="match status" value="1"/>
</dbReference>
<dbReference type="InterPro" id="IPR018376">
    <property type="entry name" value="Enoyl-CoA_hyd/isom_CS"/>
</dbReference>
<reference evidence="3 4" key="1">
    <citation type="submission" date="2020-08" db="EMBL/GenBank/DDBJ databases">
        <title>Genomic Encyclopedia of Type Strains, Phase IV (KMG-IV): sequencing the most valuable type-strain genomes for metagenomic binning, comparative biology and taxonomic classification.</title>
        <authorList>
            <person name="Goeker M."/>
        </authorList>
    </citation>
    <scope>NUCLEOTIDE SEQUENCE [LARGE SCALE GENOMIC DNA]</scope>
    <source>
        <strain evidence="3 4">DSM 45615</strain>
    </source>
</reference>
<dbReference type="SUPFAM" id="SSF52096">
    <property type="entry name" value="ClpP/crotonase"/>
    <property type="match status" value="1"/>
</dbReference>
<keyword evidence="4" id="KW-1185">Reference proteome</keyword>
<comment type="caution">
    <text evidence="3">The sequence shown here is derived from an EMBL/GenBank/DDBJ whole genome shotgun (WGS) entry which is preliminary data.</text>
</comment>
<dbReference type="PROSITE" id="PS00166">
    <property type="entry name" value="ENOYL_COA_HYDRATASE"/>
    <property type="match status" value="1"/>
</dbReference>
<protein>
    <submittedName>
        <fullName evidence="3">2-(1,2-epoxy-1,2-dihydrophenyl)acetyl-CoA isomerase</fullName>
        <ecNumber evidence="3">5.3.3.18</ecNumber>
    </submittedName>
</protein>
<evidence type="ECO:0000313" key="4">
    <source>
        <dbReference type="Proteomes" id="UP000578449"/>
    </source>
</evidence>
<sequence>MDGLRVERRDAGMWVVLDRPHRRNALTLDLAGALIDALSGPPDDVRAVVLTGTGPAFCSGGDRADLVAVAAQGPIAVTDVVYARFQGLVRVIAAAEVPVIAAVNGPALGAGFDLSLACDLRVAAAEATFDCSWVVKVGLVPGMGGAHMLTRTAGATRAAELVLLGRPIGAREALEWGLVHAVVPADDLIGHVSGMVAALAGRPRPALARAKAALRRARDAGMAEEFATLGAVRSSLAAGLDLERWATVRHD</sequence>
<gene>
    <name evidence="3" type="ORF">HNP84_005219</name>
</gene>
<evidence type="ECO:0000313" key="3">
    <source>
        <dbReference type="EMBL" id="MBB5135475.1"/>
    </source>
</evidence>
<keyword evidence="3" id="KW-0413">Isomerase</keyword>
<comment type="similarity">
    <text evidence="1 2">Belongs to the enoyl-CoA hydratase/isomerase family.</text>
</comment>
<dbReference type="InterPro" id="IPR029045">
    <property type="entry name" value="ClpP/crotonase-like_dom_sf"/>
</dbReference>
<dbReference type="EMBL" id="JACHGN010000011">
    <property type="protein sequence ID" value="MBB5135475.1"/>
    <property type="molecule type" value="Genomic_DNA"/>
</dbReference>
<dbReference type="EC" id="5.3.3.18" evidence="3"/>
<dbReference type="Proteomes" id="UP000578449">
    <property type="component" value="Unassembled WGS sequence"/>
</dbReference>
<dbReference type="GO" id="GO:0016853">
    <property type="term" value="F:isomerase activity"/>
    <property type="evidence" value="ECO:0007669"/>
    <property type="project" value="UniProtKB-KW"/>
</dbReference>
<evidence type="ECO:0000256" key="2">
    <source>
        <dbReference type="RuleBase" id="RU003707"/>
    </source>
</evidence>
<name>A0A840PHG2_9ACTN</name>
<organism evidence="3 4">
    <name type="scientific">Thermocatellispora tengchongensis</name>
    <dbReference type="NCBI Taxonomy" id="1073253"/>
    <lineage>
        <taxon>Bacteria</taxon>
        <taxon>Bacillati</taxon>
        <taxon>Actinomycetota</taxon>
        <taxon>Actinomycetes</taxon>
        <taxon>Streptosporangiales</taxon>
        <taxon>Streptosporangiaceae</taxon>
        <taxon>Thermocatellispora</taxon>
    </lineage>
</organism>
<dbReference type="PANTHER" id="PTHR43802:SF1">
    <property type="entry name" value="IP11341P-RELATED"/>
    <property type="match status" value="1"/>
</dbReference>
<dbReference type="InterPro" id="IPR001753">
    <property type="entry name" value="Enoyl-CoA_hydra/iso"/>
</dbReference>
<dbReference type="CDD" id="cd06558">
    <property type="entry name" value="crotonase-like"/>
    <property type="match status" value="1"/>
</dbReference>
<dbReference type="Pfam" id="PF00378">
    <property type="entry name" value="ECH_1"/>
    <property type="match status" value="1"/>
</dbReference>
<proteinExistence type="inferred from homology"/>
<dbReference type="RefSeq" id="WP_185052426.1">
    <property type="nucleotide sequence ID" value="NZ_BAABIX010000002.1"/>
</dbReference>
<evidence type="ECO:0000256" key="1">
    <source>
        <dbReference type="ARBA" id="ARBA00005254"/>
    </source>
</evidence>
<accession>A0A840PHG2</accession>
<dbReference type="AlphaFoldDB" id="A0A840PHG2"/>
<dbReference type="PANTHER" id="PTHR43802">
    <property type="entry name" value="ENOYL-COA HYDRATASE"/>
    <property type="match status" value="1"/>
</dbReference>